<dbReference type="InterPro" id="IPR008538">
    <property type="entry name" value="Uma2"/>
</dbReference>
<dbReference type="Gene3D" id="3.90.1570.10">
    <property type="entry name" value="tt1808, chain A"/>
    <property type="match status" value="1"/>
</dbReference>
<accession>A0ABY4CS41</accession>
<dbReference type="InterPro" id="IPR011335">
    <property type="entry name" value="Restrct_endonuc-II-like"/>
</dbReference>
<feature type="domain" description="Putative restriction endonuclease" evidence="1">
    <location>
        <begin position="16"/>
        <end position="177"/>
    </location>
</feature>
<name>A0ABY4CS41_9BACL</name>
<dbReference type="SUPFAM" id="SSF52980">
    <property type="entry name" value="Restriction endonuclease-like"/>
    <property type="match status" value="1"/>
</dbReference>
<protein>
    <submittedName>
        <fullName evidence="2">Uma2 family endonuclease</fullName>
    </submittedName>
</protein>
<organism evidence="2 3">
    <name type="scientific">Fodinisporobacter ferrooxydans</name>
    <dbReference type="NCBI Taxonomy" id="2901836"/>
    <lineage>
        <taxon>Bacteria</taxon>
        <taxon>Bacillati</taxon>
        <taxon>Bacillota</taxon>
        <taxon>Bacilli</taxon>
        <taxon>Bacillales</taxon>
        <taxon>Alicyclobacillaceae</taxon>
        <taxon>Fodinisporobacter</taxon>
    </lineage>
</organism>
<reference evidence="2" key="1">
    <citation type="submission" date="2021-12" db="EMBL/GenBank/DDBJ databases">
        <title>Alicyclobacillaceae gen. nov., sp. nov., isolated from chalcocite enrichment system.</title>
        <authorList>
            <person name="Jiang Z."/>
        </authorList>
    </citation>
    <scope>NUCLEOTIDE SEQUENCE</scope>
    <source>
        <strain evidence="2">MYW30-H2</strain>
    </source>
</reference>
<dbReference type="GO" id="GO:0004519">
    <property type="term" value="F:endonuclease activity"/>
    <property type="evidence" value="ECO:0007669"/>
    <property type="project" value="UniProtKB-KW"/>
</dbReference>
<dbReference type="PANTHER" id="PTHR36558">
    <property type="entry name" value="GLR1098 PROTEIN"/>
    <property type="match status" value="1"/>
</dbReference>
<keyword evidence="2" id="KW-0378">Hydrolase</keyword>
<keyword evidence="2" id="KW-0255">Endonuclease</keyword>
<dbReference type="PANTHER" id="PTHR36558:SF1">
    <property type="entry name" value="RESTRICTION ENDONUCLEASE DOMAIN-CONTAINING PROTEIN-RELATED"/>
    <property type="match status" value="1"/>
</dbReference>
<evidence type="ECO:0000313" key="2">
    <source>
        <dbReference type="EMBL" id="UOF92242.1"/>
    </source>
</evidence>
<dbReference type="CDD" id="cd06260">
    <property type="entry name" value="DUF820-like"/>
    <property type="match status" value="1"/>
</dbReference>
<dbReference type="RefSeq" id="WP_347438928.1">
    <property type="nucleotide sequence ID" value="NZ_CP089291.1"/>
</dbReference>
<evidence type="ECO:0000313" key="3">
    <source>
        <dbReference type="Proteomes" id="UP000830167"/>
    </source>
</evidence>
<dbReference type="EMBL" id="CP089291">
    <property type="protein sequence ID" value="UOF92242.1"/>
    <property type="molecule type" value="Genomic_DNA"/>
</dbReference>
<keyword evidence="2" id="KW-0540">Nuclease</keyword>
<keyword evidence="3" id="KW-1185">Reference proteome</keyword>
<dbReference type="Proteomes" id="UP000830167">
    <property type="component" value="Chromosome"/>
</dbReference>
<proteinExistence type="predicted"/>
<sequence>MSVPMERQQRMFTYKDYMKWSDEERWELIRGVPYNMTPAPSRKHQEIVGELYRVLGNYLEGKSCRAFIAPFDVRLALAEESDEDVENVIQPDIVVVCDTTKLDEKGCKGSPDLVIEVLSPATAKKDRYEKFRLYEQAKIREYWIVDPLNRFVEAYSLEDGKYPLPAAIYEKGDQIKVGVLEDCIIDLNRVFREDSI</sequence>
<dbReference type="Pfam" id="PF05685">
    <property type="entry name" value="Uma2"/>
    <property type="match status" value="1"/>
</dbReference>
<dbReference type="InterPro" id="IPR012296">
    <property type="entry name" value="Nuclease_put_TT1808"/>
</dbReference>
<evidence type="ECO:0000259" key="1">
    <source>
        <dbReference type="Pfam" id="PF05685"/>
    </source>
</evidence>
<gene>
    <name evidence="2" type="ORF">LSG31_08795</name>
</gene>